<dbReference type="Proteomes" id="UP001223743">
    <property type="component" value="Unassembled WGS sequence"/>
</dbReference>
<dbReference type="InterPro" id="IPR036691">
    <property type="entry name" value="Endo/exonu/phosph_ase_sf"/>
</dbReference>
<dbReference type="RefSeq" id="WP_266281563.1">
    <property type="nucleotide sequence ID" value="NZ_JAPKNF010000001.1"/>
</dbReference>
<sequence>MGRFRILSYNVHACIGIDKLHAPDRVAHVIAACKPDIVALQEIDVGRARSGGIDQAHTLAQLLGMKAHFNPSTQNGHEHYGDAILTALPIRRIRTGRLPGFHDRIKVEPRGALWASVDVGGAEVQIVNTHLGVWPHEQMLQLTTLLGPEWLGHPECRDPVVFVGDFNAPPGLMPYRRLASEFTDVQKEWGARKAKPTFPGRMPTLRIDHVWLRGKAHIENVEVVRTPLSRVASDHLPIVVDIDVASAEARHHGGHKKRGR</sequence>
<dbReference type="PANTHER" id="PTHR14859">
    <property type="entry name" value="CALCOFLUOR WHITE HYPERSENSITIVE PROTEIN PRECURSOR"/>
    <property type="match status" value="1"/>
</dbReference>
<dbReference type="InterPro" id="IPR051916">
    <property type="entry name" value="GPI-anchor_lipid_remodeler"/>
</dbReference>
<keyword evidence="2" id="KW-0378">Hydrolase</keyword>
<dbReference type="EMBL" id="JAUSWJ010000001">
    <property type="protein sequence ID" value="MDQ0514970.1"/>
    <property type="molecule type" value="Genomic_DNA"/>
</dbReference>
<keyword evidence="3" id="KW-1185">Reference proteome</keyword>
<feature type="domain" description="Endonuclease/exonuclease/phosphatase" evidence="1">
    <location>
        <begin position="7"/>
        <end position="235"/>
    </location>
</feature>
<keyword evidence="2" id="KW-0255">Endonuclease</keyword>
<evidence type="ECO:0000313" key="2">
    <source>
        <dbReference type="EMBL" id="MDQ0514970.1"/>
    </source>
</evidence>
<dbReference type="Gene3D" id="3.60.10.10">
    <property type="entry name" value="Endonuclease/exonuclease/phosphatase"/>
    <property type="match status" value="1"/>
</dbReference>
<dbReference type="InterPro" id="IPR005135">
    <property type="entry name" value="Endo/exonuclease/phosphatase"/>
</dbReference>
<reference evidence="2 3" key="1">
    <citation type="submission" date="2023-07" db="EMBL/GenBank/DDBJ databases">
        <title>Genomic Encyclopedia of Type Strains, Phase IV (KMG-IV): sequencing the most valuable type-strain genomes for metagenomic binning, comparative biology and taxonomic classification.</title>
        <authorList>
            <person name="Goeker M."/>
        </authorList>
    </citation>
    <scope>NUCLEOTIDE SEQUENCE [LARGE SCALE GENOMIC DNA]</scope>
    <source>
        <strain evidence="2 3">B1-1</strain>
    </source>
</reference>
<comment type="caution">
    <text evidence="2">The sequence shown here is derived from an EMBL/GenBank/DDBJ whole genome shotgun (WGS) entry which is preliminary data.</text>
</comment>
<dbReference type="SUPFAM" id="SSF56219">
    <property type="entry name" value="DNase I-like"/>
    <property type="match status" value="1"/>
</dbReference>
<protein>
    <submittedName>
        <fullName evidence="2">Endonuclease/exonuclease/phosphatase family metal-dependent hydrolase</fullName>
    </submittedName>
</protein>
<evidence type="ECO:0000313" key="3">
    <source>
        <dbReference type="Proteomes" id="UP001223743"/>
    </source>
</evidence>
<gene>
    <name evidence="2" type="ORF">QO015_000583</name>
</gene>
<dbReference type="PANTHER" id="PTHR14859:SF15">
    <property type="entry name" value="ENDONUCLEASE_EXONUCLEASE_PHOSPHATASE DOMAIN-CONTAINING PROTEIN"/>
    <property type="match status" value="1"/>
</dbReference>
<dbReference type="GO" id="GO:0004519">
    <property type="term" value="F:endonuclease activity"/>
    <property type="evidence" value="ECO:0007669"/>
    <property type="project" value="UniProtKB-KW"/>
</dbReference>
<dbReference type="Pfam" id="PF03372">
    <property type="entry name" value="Exo_endo_phos"/>
    <property type="match status" value="1"/>
</dbReference>
<organism evidence="2 3">
    <name type="scientific">Kaistia geumhonensis</name>
    <dbReference type="NCBI Taxonomy" id="410839"/>
    <lineage>
        <taxon>Bacteria</taxon>
        <taxon>Pseudomonadati</taxon>
        <taxon>Pseudomonadota</taxon>
        <taxon>Alphaproteobacteria</taxon>
        <taxon>Hyphomicrobiales</taxon>
        <taxon>Kaistiaceae</taxon>
        <taxon>Kaistia</taxon>
    </lineage>
</organism>
<proteinExistence type="predicted"/>
<keyword evidence="2" id="KW-0540">Nuclease</keyword>
<accession>A0ABU0M201</accession>
<evidence type="ECO:0000259" key="1">
    <source>
        <dbReference type="Pfam" id="PF03372"/>
    </source>
</evidence>
<dbReference type="GO" id="GO:0016787">
    <property type="term" value="F:hydrolase activity"/>
    <property type="evidence" value="ECO:0007669"/>
    <property type="project" value="UniProtKB-KW"/>
</dbReference>
<name>A0ABU0M201_9HYPH</name>